<gene>
    <name evidence="1" type="ORF">N7469_010284</name>
</gene>
<proteinExistence type="predicted"/>
<dbReference type="RefSeq" id="XP_056496320.1">
    <property type="nucleotide sequence ID" value="XM_056649189.1"/>
</dbReference>
<reference evidence="1" key="1">
    <citation type="submission" date="2022-11" db="EMBL/GenBank/DDBJ databases">
        <authorList>
            <person name="Petersen C."/>
        </authorList>
    </citation>
    <scope>NUCLEOTIDE SEQUENCE</scope>
    <source>
        <strain evidence="1">IBT 23319</strain>
    </source>
</reference>
<accession>A0A9W9NK04</accession>
<dbReference type="GeneID" id="81388356"/>
<dbReference type="AlphaFoldDB" id="A0A9W9NK04"/>
<keyword evidence="2" id="KW-1185">Reference proteome</keyword>
<name>A0A9W9NK04_PENCI</name>
<dbReference type="Gene3D" id="3.40.50.300">
    <property type="entry name" value="P-loop containing nucleotide triphosphate hydrolases"/>
    <property type="match status" value="1"/>
</dbReference>
<dbReference type="EMBL" id="JAPQKT010000009">
    <property type="protein sequence ID" value="KAJ5221397.1"/>
    <property type="molecule type" value="Genomic_DNA"/>
</dbReference>
<dbReference type="Proteomes" id="UP001147733">
    <property type="component" value="Unassembled WGS sequence"/>
</dbReference>
<comment type="caution">
    <text evidence="1">The sequence shown here is derived from an EMBL/GenBank/DDBJ whole genome shotgun (WGS) entry which is preliminary data.</text>
</comment>
<organism evidence="1 2">
    <name type="scientific">Penicillium citrinum</name>
    <dbReference type="NCBI Taxonomy" id="5077"/>
    <lineage>
        <taxon>Eukaryota</taxon>
        <taxon>Fungi</taxon>
        <taxon>Dikarya</taxon>
        <taxon>Ascomycota</taxon>
        <taxon>Pezizomycotina</taxon>
        <taxon>Eurotiomycetes</taxon>
        <taxon>Eurotiomycetidae</taxon>
        <taxon>Eurotiales</taxon>
        <taxon>Aspergillaceae</taxon>
        <taxon>Penicillium</taxon>
    </lineage>
</organism>
<evidence type="ECO:0000313" key="1">
    <source>
        <dbReference type="EMBL" id="KAJ5221397.1"/>
    </source>
</evidence>
<dbReference type="InterPro" id="IPR027417">
    <property type="entry name" value="P-loop_NTPase"/>
</dbReference>
<protein>
    <submittedName>
        <fullName evidence="1">NB-ARC and TPR domain-containing protein</fullName>
    </submittedName>
</protein>
<sequence length="486" mass="53834">MSDEESFLNVVRGVSSVIASSRRYTGWDLPAPPQFSSTRQVLDIKLAGHCSCALLKTIITIRLTSLSTVKESMDDPFRAVVLVSPAAGKSTVAIHHAVSRCVRKGVNILLWVDCSTTGDIRRSFGSIAEKLELPSYDVRDHDTNRDLVLDWLETTEIPWLIIYANLKSLDSIEEYWPDETSNGRAIITATTDMTVSMTNQGKLPTIKRENVFNVAQIPEPFDVQENHYLLMTGVVIGRKMYTIDAMWTSFASWHGNSNSPMPVWRLASDTKDTGFIGVPSCTQENFLKRIGPGGAMVGLERTKKLLFGILHNQIHVHFDQFTVQDQVVVSAWSPHVSKLVDLLNALRPVYPQLPGSLELCHLLVLNAKFLLNQGRLEDVLKTVSAIRAATGTPPSGQEGSDIKHSTYYLEWRVFAQRGEGQNALDSAIRLREISNTIAFPSVPPYQGASYLIAMSYITKGDYTNGLSWIGQCNNTCGMNVSVSPNT</sequence>
<dbReference type="OrthoDB" id="6161812at2759"/>
<evidence type="ECO:0000313" key="2">
    <source>
        <dbReference type="Proteomes" id="UP001147733"/>
    </source>
</evidence>
<reference evidence="1" key="2">
    <citation type="journal article" date="2023" name="IMA Fungus">
        <title>Comparative genomic study of the Penicillium genus elucidates a diverse pangenome and 15 lateral gene transfer events.</title>
        <authorList>
            <person name="Petersen C."/>
            <person name="Sorensen T."/>
            <person name="Nielsen M.R."/>
            <person name="Sondergaard T.E."/>
            <person name="Sorensen J.L."/>
            <person name="Fitzpatrick D.A."/>
            <person name="Frisvad J.C."/>
            <person name="Nielsen K.L."/>
        </authorList>
    </citation>
    <scope>NUCLEOTIDE SEQUENCE</scope>
    <source>
        <strain evidence="1">IBT 23319</strain>
    </source>
</reference>